<keyword evidence="3" id="KW-1185">Reference proteome</keyword>
<evidence type="ECO:0000313" key="3">
    <source>
        <dbReference type="Proteomes" id="UP000078561"/>
    </source>
</evidence>
<feature type="compositionally biased region" description="Basic and acidic residues" evidence="1">
    <location>
        <begin position="369"/>
        <end position="386"/>
    </location>
</feature>
<dbReference type="OrthoDB" id="10679675at2759"/>
<feature type="region of interest" description="Disordered" evidence="1">
    <location>
        <begin position="369"/>
        <end position="453"/>
    </location>
</feature>
<gene>
    <name evidence="2" type="primary">ABSGL_00493.1 scaffold 786</name>
</gene>
<accession>A0A163LPK3</accession>
<name>A0A163LPK3_ABSGL</name>
<organism evidence="2">
    <name type="scientific">Absidia glauca</name>
    <name type="common">Pin mould</name>
    <dbReference type="NCBI Taxonomy" id="4829"/>
    <lineage>
        <taxon>Eukaryota</taxon>
        <taxon>Fungi</taxon>
        <taxon>Fungi incertae sedis</taxon>
        <taxon>Mucoromycota</taxon>
        <taxon>Mucoromycotina</taxon>
        <taxon>Mucoromycetes</taxon>
        <taxon>Mucorales</taxon>
        <taxon>Cunninghamellaceae</taxon>
        <taxon>Absidia</taxon>
    </lineage>
</organism>
<dbReference type="InParanoid" id="A0A163LPK3"/>
<dbReference type="Proteomes" id="UP000078561">
    <property type="component" value="Unassembled WGS sequence"/>
</dbReference>
<reference evidence="2" key="1">
    <citation type="submission" date="2016-04" db="EMBL/GenBank/DDBJ databases">
        <authorList>
            <person name="Evans L.H."/>
            <person name="Alamgir A."/>
            <person name="Owens N."/>
            <person name="Weber N.D."/>
            <person name="Virtaneva K."/>
            <person name="Barbian K."/>
            <person name="Babar A."/>
            <person name="Rosenke K."/>
        </authorList>
    </citation>
    <scope>NUCLEOTIDE SEQUENCE [LARGE SCALE GENOMIC DNA]</scope>
    <source>
        <strain evidence="2">CBS 101.48</strain>
    </source>
</reference>
<evidence type="ECO:0000256" key="1">
    <source>
        <dbReference type="SAM" id="MobiDB-lite"/>
    </source>
</evidence>
<sequence length="453" mass="51932">MHDVSRVPLSPLHQVHIISNATVTSSFSEITSSKEASKHLMENVLLSSVMAYKPLNRRLVTIRQDEDVDFALCNTKYFSIEQETDLVLSHIKRGDSYSVDKMIDRAILFTYLGMRTSVSLTTFLGSIHRAHEGQTEKQDYIKHWFLNEIKKFETRPDYFSVKRQSCLVLMLHSFMENGLVDAVDCSKYFSSHILKTLDLIPSTTWFDRRLERWKATILKAEASPFKSTTQQANKIAHHYILETMYADNTANGYLTLPMDQVLNYRYIFCSYLRQGVPAETIFSVILDLWMDEIEHNNLFWLHLIEQCSGDLAIPASDFVLKVGSAFHQLVIRRYNVNKNADKKRKCEASSESQERFSKVRVIGKMELETRKGQQKVQGEKGKHDGVVDEAPDDKGDDGDDTFGTSTKSTEKCIRKTNKGRRKIDTEALVKSKQVTGRRFLPRRCKSGSSSNPE</sequence>
<dbReference type="EMBL" id="LT550258">
    <property type="protein sequence ID" value="SAL95178.1"/>
    <property type="molecule type" value="Genomic_DNA"/>
</dbReference>
<proteinExistence type="predicted"/>
<evidence type="ECO:0000313" key="2">
    <source>
        <dbReference type="EMBL" id="SAL95178.1"/>
    </source>
</evidence>
<protein>
    <submittedName>
        <fullName evidence="2">Uncharacterized protein</fullName>
    </submittedName>
</protein>
<dbReference type="AlphaFoldDB" id="A0A163LPK3"/>
<feature type="compositionally biased region" description="Acidic residues" evidence="1">
    <location>
        <begin position="387"/>
        <end position="400"/>
    </location>
</feature>